<dbReference type="PANTHER" id="PTHR46333:SF2">
    <property type="entry name" value="CYTOKINESIS PROTEIN 3"/>
    <property type="match status" value="1"/>
</dbReference>
<sequence>AEGLCAFVSVQYLQYIGQDAQAAARTRYYESTASVSGVGYRKLVRELLQNLQYRNNPFRYLSALSGVEHLQDGMKTPPTIGEECLGKAYTPSSPDRAAEGELRYFYYDRLSPPQQKVYFAMVKAILAHEEKADAGGIGSEDIFKAAHAIRYDRPELFWFSTCTVRGNEILLHYGASAEEAQALQKQIDEAVKPYLEGITDAMSAYDVAIRLYSRLIAAIDYDTVALEKQEAEGGPKKDSIDYLRTICGAFLRKSAVCEGYARAIQYLLQKCGVECAEAVGDIYKDDGSDGEAHAWNILKVDGDYYYMDVTWDDRSNTNQPIKIRDFEFSYFCITTKEMQRTRKIESDPVEMPDCTATRANYYTHNGLVLERYDPDRIKQIAAEAAAAKSTFFTFKCRDKALYAQALKSLCVEGADCYEAIKAAAKKDKRIRTNKCRYNPNTKLWTITIWFAYDPEK</sequence>
<dbReference type="Proteomes" id="UP000824249">
    <property type="component" value="Unassembled WGS sequence"/>
</dbReference>
<gene>
    <name evidence="2" type="ORF">H9737_05990</name>
</gene>
<evidence type="ECO:0000313" key="2">
    <source>
        <dbReference type="EMBL" id="HIX47220.1"/>
    </source>
</evidence>
<dbReference type="GO" id="GO:0005737">
    <property type="term" value="C:cytoplasm"/>
    <property type="evidence" value="ECO:0007669"/>
    <property type="project" value="TreeGrafter"/>
</dbReference>
<dbReference type="AlphaFoldDB" id="A0A9D1VV83"/>
<reference evidence="2" key="2">
    <citation type="submission" date="2021-04" db="EMBL/GenBank/DDBJ databases">
        <authorList>
            <person name="Gilroy R."/>
        </authorList>
    </citation>
    <scope>NUCLEOTIDE SEQUENCE</scope>
    <source>
        <strain evidence="2">26628</strain>
    </source>
</reference>
<reference evidence="2" key="1">
    <citation type="journal article" date="2021" name="PeerJ">
        <title>Extensive microbial diversity within the chicken gut microbiome revealed by metagenomics and culture.</title>
        <authorList>
            <person name="Gilroy R."/>
            <person name="Ravi A."/>
            <person name="Getino M."/>
            <person name="Pursley I."/>
            <person name="Horton D.L."/>
            <person name="Alikhan N.F."/>
            <person name="Baker D."/>
            <person name="Gharbi K."/>
            <person name="Hall N."/>
            <person name="Watson M."/>
            <person name="Adriaenssens E.M."/>
            <person name="Foster-Nyarko E."/>
            <person name="Jarju S."/>
            <person name="Secka A."/>
            <person name="Antonio M."/>
            <person name="Oren A."/>
            <person name="Chaudhuri R.R."/>
            <person name="La Ragione R."/>
            <person name="Hildebrand F."/>
            <person name="Pallen M.J."/>
        </authorList>
    </citation>
    <scope>NUCLEOTIDE SEQUENCE</scope>
    <source>
        <strain evidence="2">26628</strain>
    </source>
</reference>
<feature type="non-terminal residue" evidence="2">
    <location>
        <position position="1"/>
    </location>
</feature>
<feature type="domain" description="Transglutaminase-like" evidence="1">
    <location>
        <begin position="199"/>
        <end position="308"/>
    </location>
</feature>
<dbReference type="InterPro" id="IPR038765">
    <property type="entry name" value="Papain-like_cys_pep_sf"/>
</dbReference>
<dbReference type="SUPFAM" id="SSF54001">
    <property type="entry name" value="Cysteine proteinases"/>
    <property type="match status" value="1"/>
</dbReference>
<dbReference type="PANTHER" id="PTHR46333">
    <property type="entry name" value="CYTOKINESIS PROTEIN 3"/>
    <property type="match status" value="1"/>
</dbReference>
<dbReference type="Gene3D" id="3.10.620.30">
    <property type="match status" value="1"/>
</dbReference>
<evidence type="ECO:0000259" key="1">
    <source>
        <dbReference type="Pfam" id="PF01841"/>
    </source>
</evidence>
<dbReference type="EMBL" id="DXFD01000089">
    <property type="protein sequence ID" value="HIX47220.1"/>
    <property type="molecule type" value="Genomic_DNA"/>
</dbReference>
<dbReference type="InterPro" id="IPR052557">
    <property type="entry name" value="CAP/Cytokinesis_protein"/>
</dbReference>
<organism evidence="2 3">
    <name type="scientific">Candidatus Borkfalkia faecigallinarum</name>
    <dbReference type="NCBI Taxonomy" id="2838509"/>
    <lineage>
        <taxon>Bacteria</taxon>
        <taxon>Bacillati</taxon>
        <taxon>Bacillota</taxon>
        <taxon>Clostridia</taxon>
        <taxon>Christensenellales</taxon>
        <taxon>Christensenellaceae</taxon>
        <taxon>Candidatus Borkfalkia</taxon>
    </lineage>
</organism>
<dbReference type="InterPro" id="IPR002931">
    <property type="entry name" value="Transglutaminase-like"/>
</dbReference>
<protein>
    <recommendedName>
        <fullName evidence="1">Transglutaminase-like domain-containing protein</fullName>
    </recommendedName>
</protein>
<name>A0A9D1VV83_9FIRM</name>
<comment type="caution">
    <text evidence="2">The sequence shown here is derived from an EMBL/GenBank/DDBJ whole genome shotgun (WGS) entry which is preliminary data.</text>
</comment>
<proteinExistence type="predicted"/>
<accession>A0A9D1VV83</accession>
<evidence type="ECO:0000313" key="3">
    <source>
        <dbReference type="Proteomes" id="UP000824249"/>
    </source>
</evidence>
<dbReference type="Pfam" id="PF01841">
    <property type="entry name" value="Transglut_core"/>
    <property type="match status" value="1"/>
</dbReference>